<dbReference type="AlphaFoldDB" id="A0A8J3Y723"/>
<organism evidence="2 3">
    <name type="scientific">Spirilliplanes yamanashiensis</name>
    <dbReference type="NCBI Taxonomy" id="42233"/>
    <lineage>
        <taxon>Bacteria</taxon>
        <taxon>Bacillati</taxon>
        <taxon>Actinomycetota</taxon>
        <taxon>Actinomycetes</taxon>
        <taxon>Micromonosporales</taxon>
        <taxon>Micromonosporaceae</taxon>
        <taxon>Spirilliplanes</taxon>
    </lineage>
</organism>
<accession>A0A8J3Y723</accession>
<evidence type="ECO:0000313" key="3">
    <source>
        <dbReference type="Proteomes" id="UP000652013"/>
    </source>
</evidence>
<sequence length="366" mass="37662">MRAAGGLGVALLLTTLVGVIAAPAAQADGTVVQGNKKCSELFPGVANLREVKVEPPASGTYGDGTLSVKVTVHPLATDVTDHPGDQTGNEVFDFAATGGVVLGVAVKGGPDTNLYSHPAGTSAGTNLHAPLNAKNGKFPDLSHISFCYVPKAKPKIKTQVSKAELTIGGPVTDTATLWEGNNPTGTITFSVYGPNDATCAGAAVFTDTVTVNGNAGYTSDPFTPDAVGTYRWIAVYGGDARNEPAAGKCNDANEQVVVKKAVPDLKTVPYVYPNDTATLKGLYKPSGGTVVFKLYGNKTCTGDPIYTESQTVGADGDFSTKNTTVKVSTDGTVSWIVTYSGDDRNEGAVSACGDEQVTLDFTPLGS</sequence>
<dbReference type="Proteomes" id="UP000652013">
    <property type="component" value="Unassembled WGS sequence"/>
</dbReference>
<evidence type="ECO:0000313" key="2">
    <source>
        <dbReference type="EMBL" id="GIJ03076.1"/>
    </source>
</evidence>
<feature type="chain" id="PRO_5035266994" evidence="1">
    <location>
        <begin position="28"/>
        <end position="366"/>
    </location>
</feature>
<dbReference type="Gene3D" id="2.60.40.10">
    <property type="entry name" value="Immunoglobulins"/>
    <property type="match status" value="1"/>
</dbReference>
<proteinExistence type="predicted"/>
<dbReference type="EMBL" id="BOOY01000018">
    <property type="protein sequence ID" value="GIJ03076.1"/>
    <property type="molecule type" value="Genomic_DNA"/>
</dbReference>
<name>A0A8J3Y723_9ACTN</name>
<keyword evidence="3" id="KW-1185">Reference proteome</keyword>
<evidence type="ECO:0000256" key="1">
    <source>
        <dbReference type="SAM" id="SignalP"/>
    </source>
</evidence>
<reference evidence="2" key="1">
    <citation type="submission" date="2021-01" db="EMBL/GenBank/DDBJ databases">
        <title>Whole genome shotgun sequence of Spirilliplanes yamanashiensis NBRC 15828.</title>
        <authorList>
            <person name="Komaki H."/>
            <person name="Tamura T."/>
        </authorList>
    </citation>
    <scope>NUCLEOTIDE SEQUENCE</scope>
    <source>
        <strain evidence="2">NBRC 15828</strain>
    </source>
</reference>
<gene>
    <name evidence="2" type="ORF">Sya03_24280</name>
</gene>
<feature type="signal peptide" evidence="1">
    <location>
        <begin position="1"/>
        <end position="27"/>
    </location>
</feature>
<dbReference type="InterPro" id="IPR013783">
    <property type="entry name" value="Ig-like_fold"/>
</dbReference>
<keyword evidence="1" id="KW-0732">Signal</keyword>
<dbReference type="GO" id="GO:0005975">
    <property type="term" value="P:carbohydrate metabolic process"/>
    <property type="evidence" value="ECO:0007669"/>
    <property type="project" value="UniProtKB-ARBA"/>
</dbReference>
<protein>
    <submittedName>
        <fullName evidence="2">Uncharacterized protein</fullName>
    </submittedName>
</protein>
<comment type="caution">
    <text evidence="2">The sequence shown here is derived from an EMBL/GenBank/DDBJ whole genome shotgun (WGS) entry which is preliminary data.</text>
</comment>